<accession>A0A9X5KVU5</accession>
<dbReference type="EMBL" id="LKEG01000036">
    <property type="protein sequence ID" value="OAJ48839.1"/>
    <property type="molecule type" value="Genomic_DNA"/>
</dbReference>
<dbReference type="AlphaFoldDB" id="A0A9X5KVU5"/>
<organism evidence="1 2">
    <name type="scientific">Pseudomonas marginalis</name>
    <name type="common">Pseudomonas panacis</name>
    <dbReference type="NCBI Taxonomy" id="298"/>
    <lineage>
        <taxon>Bacteria</taxon>
        <taxon>Pseudomonadati</taxon>
        <taxon>Pseudomonadota</taxon>
        <taxon>Gammaproteobacteria</taxon>
        <taxon>Pseudomonadales</taxon>
        <taxon>Pseudomonadaceae</taxon>
        <taxon>Pseudomonas</taxon>
    </lineage>
</organism>
<evidence type="ECO:0000313" key="2">
    <source>
        <dbReference type="Proteomes" id="UP000077563"/>
    </source>
</evidence>
<sequence>MVVMVADMVRAVAQVAQAVVAVRVNGQAKIAASHDEWFAFFLPANRSLGRGVYSSVTNPRQRKARVGSAG</sequence>
<reference evidence="1 2" key="1">
    <citation type="submission" date="2015-09" db="EMBL/GenBank/DDBJ databases">
        <title>Genome sequence of Pseudomonas marginalis ICMP 3553.</title>
        <authorList>
            <person name="Visnovsky S."/>
            <person name="Lu A."/>
            <person name="Panda P."/>
            <person name="Pitman A."/>
        </authorList>
    </citation>
    <scope>NUCLEOTIDE SEQUENCE [LARGE SCALE GENOMIC DNA]</scope>
    <source>
        <strain evidence="1 2">ICMP 3553</strain>
    </source>
</reference>
<gene>
    <name evidence="1" type="ORF">AO064_10205</name>
</gene>
<proteinExistence type="predicted"/>
<name>A0A9X5KVU5_PSEMA</name>
<comment type="caution">
    <text evidence="1">The sequence shown here is derived from an EMBL/GenBank/DDBJ whole genome shotgun (WGS) entry which is preliminary data.</text>
</comment>
<protein>
    <submittedName>
        <fullName evidence="1">Uncharacterized protein</fullName>
    </submittedName>
</protein>
<evidence type="ECO:0000313" key="1">
    <source>
        <dbReference type="EMBL" id="OAJ48839.1"/>
    </source>
</evidence>
<dbReference type="Proteomes" id="UP000077563">
    <property type="component" value="Unassembled WGS sequence"/>
</dbReference>